<sequence length="157" mass="19007">MLRSFSRVRAAATVAVNESYVEFLQCEPLSLHQFAWEEANRHRWFEGERLGRDPGDAALKEWFRKHWLPFCRHRRLEHVEGLQRWDAFALEEFGQVYRLLEEGDLLLDRILDRMEYGYDNFEIINWALDWHLDMDRVIELLLMIDINRARLEPIAFE</sequence>
<dbReference type="EMBL" id="DSVQ01000018">
    <property type="protein sequence ID" value="HGT40557.1"/>
    <property type="molecule type" value="Genomic_DNA"/>
</dbReference>
<name>A0A7C4LPZ9_9PLAN</name>
<proteinExistence type="predicted"/>
<reference evidence="1" key="1">
    <citation type="journal article" date="2020" name="mSystems">
        <title>Genome- and Community-Level Interaction Insights into Carbon Utilization and Element Cycling Functions of Hydrothermarchaeota in Hydrothermal Sediment.</title>
        <authorList>
            <person name="Zhou Z."/>
            <person name="Liu Y."/>
            <person name="Xu W."/>
            <person name="Pan J."/>
            <person name="Luo Z.H."/>
            <person name="Li M."/>
        </authorList>
    </citation>
    <scope>NUCLEOTIDE SEQUENCE [LARGE SCALE GENOMIC DNA]</scope>
    <source>
        <strain evidence="1">SpSt-508</strain>
    </source>
</reference>
<organism evidence="1">
    <name type="scientific">Schlesneria paludicola</name>
    <dbReference type="NCBI Taxonomy" id="360056"/>
    <lineage>
        <taxon>Bacteria</taxon>
        <taxon>Pseudomonadati</taxon>
        <taxon>Planctomycetota</taxon>
        <taxon>Planctomycetia</taxon>
        <taxon>Planctomycetales</taxon>
        <taxon>Planctomycetaceae</taxon>
        <taxon>Schlesneria</taxon>
    </lineage>
</organism>
<dbReference type="AlphaFoldDB" id="A0A7C4LPZ9"/>
<protein>
    <submittedName>
        <fullName evidence="1">Uncharacterized protein</fullName>
    </submittedName>
</protein>
<accession>A0A7C4LPZ9</accession>
<gene>
    <name evidence="1" type="ORF">ENS64_15030</name>
</gene>
<comment type="caution">
    <text evidence="1">The sequence shown here is derived from an EMBL/GenBank/DDBJ whole genome shotgun (WGS) entry which is preliminary data.</text>
</comment>
<evidence type="ECO:0000313" key="1">
    <source>
        <dbReference type="EMBL" id="HGT40557.1"/>
    </source>
</evidence>